<gene>
    <name evidence="2" type="ORF">BDW42DRAFT_177316</name>
</gene>
<dbReference type="Proteomes" id="UP000235023">
    <property type="component" value="Unassembled WGS sequence"/>
</dbReference>
<name>A0A2J5HJ89_9EURO</name>
<protein>
    <submittedName>
        <fullName evidence="2">Uncharacterized protein</fullName>
    </submittedName>
</protein>
<feature type="region of interest" description="Disordered" evidence="1">
    <location>
        <begin position="37"/>
        <end position="70"/>
    </location>
</feature>
<accession>A0A2J5HJ89</accession>
<dbReference type="AlphaFoldDB" id="A0A2J5HJ89"/>
<organism evidence="2 3">
    <name type="scientific">Aspergillus taichungensis</name>
    <dbReference type="NCBI Taxonomy" id="482145"/>
    <lineage>
        <taxon>Eukaryota</taxon>
        <taxon>Fungi</taxon>
        <taxon>Dikarya</taxon>
        <taxon>Ascomycota</taxon>
        <taxon>Pezizomycotina</taxon>
        <taxon>Eurotiomycetes</taxon>
        <taxon>Eurotiomycetidae</taxon>
        <taxon>Eurotiales</taxon>
        <taxon>Aspergillaceae</taxon>
        <taxon>Aspergillus</taxon>
        <taxon>Aspergillus subgen. Circumdati</taxon>
    </lineage>
</organism>
<evidence type="ECO:0000313" key="2">
    <source>
        <dbReference type="EMBL" id="PLN77152.1"/>
    </source>
</evidence>
<evidence type="ECO:0000313" key="3">
    <source>
        <dbReference type="Proteomes" id="UP000235023"/>
    </source>
</evidence>
<evidence type="ECO:0000256" key="1">
    <source>
        <dbReference type="SAM" id="MobiDB-lite"/>
    </source>
</evidence>
<sequence>MPVWVMVAVPLPVSGQYDIWRFVDRCGSLTRSSAQRKTLSGANQGGKLAEYEEEEDIPSVQGPGQRPGEPILFLSPTPSDSICPLLDPVRSAPCAPCYAGGVECLQSLPCGYARGIAGYS</sequence>
<keyword evidence="3" id="KW-1185">Reference proteome</keyword>
<proteinExistence type="predicted"/>
<dbReference type="EMBL" id="KZ559601">
    <property type="protein sequence ID" value="PLN77152.1"/>
    <property type="molecule type" value="Genomic_DNA"/>
</dbReference>
<reference evidence="3" key="1">
    <citation type="submission" date="2017-12" db="EMBL/GenBank/DDBJ databases">
        <authorList>
            <consortium name="DOE Joint Genome Institute"/>
            <person name="Mondo S.J."/>
            <person name="Kjaerbolling I."/>
            <person name="Vesth T.C."/>
            <person name="Frisvad J.C."/>
            <person name="Nybo J.L."/>
            <person name="Theobald S."/>
            <person name="Kuo A."/>
            <person name="Bowyer P."/>
            <person name="Matsuda Y."/>
            <person name="Lyhne E.K."/>
            <person name="Kogle M.E."/>
            <person name="Clum A."/>
            <person name="Lipzen A."/>
            <person name="Salamov A."/>
            <person name="Ngan C.Y."/>
            <person name="Daum C."/>
            <person name="Chiniquy J."/>
            <person name="Barry K."/>
            <person name="LaButti K."/>
            <person name="Haridas S."/>
            <person name="Simmons B.A."/>
            <person name="Magnuson J.K."/>
            <person name="Mortensen U.H."/>
            <person name="Larsen T.O."/>
            <person name="Grigoriev I.V."/>
            <person name="Baker S.E."/>
            <person name="Andersen M.R."/>
            <person name="Nordberg H.P."/>
            <person name="Cantor M.N."/>
            <person name="Hua S.X."/>
        </authorList>
    </citation>
    <scope>NUCLEOTIDE SEQUENCE [LARGE SCALE GENOMIC DNA]</scope>
    <source>
        <strain evidence="3">IBT 19404</strain>
    </source>
</reference>